<dbReference type="InterPro" id="IPR023393">
    <property type="entry name" value="START-like_dom_sf"/>
</dbReference>
<organism evidence="1 2">
    <name type="scientific">Sorangium cellulosum</name>
    <name type="common">Polyangium cellulosum</name>
    <dbReference type="NCBI Taxonomy" id="56"/>
    <lineage>
        <taxon>Bacteria</taxon>
        <taxon>Pseudomonadati</taxon>
        <taxon>Myxococcota</taxon>
        <taxon>Polyangia</taxon>
        <taxon>Polyangiales</taxon>
        <taxon>Polyangiaceae</taxon>
        <taxon>Sorangium</taxon>
    </lineage>
</organism>
<name>A0A150PYI4_SORCE</name>
<accession>A0A150PYI4</accession>
<dbReference type="AlphaFoldDB" id="A0A150PYI4"/>
<protein>
    <recommendedName>
        <fullName evidence="3">Polyketide cyclase</fullName>
    </recommendedName>
</protein>
<evidence type="ECO:0000313" key="2">
    <source>
        <dbReference type="Proteomes" id="UP000075604"/>
    </source>
</evidence>
<dbReference type="Pfam" id="PF10604">
    <property type="entry name" value="Polyketide_cyc2"/>
    <property type="match status" value="1"/>
</dbReference>
<dbReference type="Gene3D" id="3.30.530.20">
    <property type="match status" value="1"/>
</dbReference>
<gene>
    <name evidence="1" type="ORF">BE04_15830</name>
</gene>
<dbReference type="Proteomes" id="UP000075604">
    <property type="component" value="Unassembled WGS sequence"/>
</dbReference>
<evidence type="ECO:0000313" key="1">
    <source>
        <dbReference type="EMBL" id="KYF60428.1"/>
    </source>
</evidence>
<comment type="caution">
    <text evidence="1">The sequence shown here is derived from an EMBL/GenBank/DDBJ whole genome shotgun (WGS) entry which is preliminary data.</text>
</comment>
<sequence length="152" mass="17530">MSALYVDVSRVVACPQDVAFDYMTDPRNDPDWWESVLGTTIMSTTAHGVGTKYRQRCRLMGHRFDIDFAVTAHDRPKMFRLETSSGPVRFEAEYRFTAADGGTRVRMLAPVRADGLLFRLTGPVFRWYLLRVNERYFDNLKRILDAKASRQA</sequence>
<evidence type="ECO:0008006" key="3">
    <source>
        <dbReference type="Google" id="ProtNLM"/>
    </source>
</evidence>
<proteinExistence type="predicted"/>
<reference evidence="1 2" key="1">
    <citation type="submission" date="2014-02" db="EMBL/GenBank/DDBJ databases">
        <title>The small core and large imbalanced accessory genome model reveals a collaborative survival strategy of Sorangium cellulosum strains in nature.</title>
        <authorList>
            <person name="Han K."/>
            <person name="Peng R."/>
            <person name="Blom J."/>
            <person name="Li Y.-Z."/>
        </authorList>
    </citation>
    <scope>NUCLEOTIDE SEQUENCE [LARGE SCALE GENOMIC DNA]</scope>
    <source>
        <strain evidence="1 2">So0157-18</strain>
    </source>
</reference>
<dbReference type="EMBL" id="JELX01000920">
    <property type="protein sequence ID" value="KYF60428.1"/>
    <property type="molecule type" value="Genomic_DNA"/>
</dbReference>
<dbReference type="InterPro" id="IPR019587">
    <property type="entry name" value="Polyketide_cyclase/dehydratase"/>
</dbReference>
<dbReference type="SUPFAM" id="SSF55961">
    <property type="entry name" value="Bet v1-like"/>
    <property type="match status" value="1"/>
</dbReference>